<proteinExistence type="inferred from homology"/>
<dbReference type="AlphaFoldDB" id="A0A2T0TMF8"/>
<dbReference type="CDD" id="cd04690">
    <property type="entry name" value="NUDIX_Hydrolase"/>
    <property type="match status" value="1"/>
</dbReference>
<dbReference type="PANTHER" id="PTHR43046:SF2">
    <property type="entry name" value="8-OXO-DGTP DIPHOSPHATASE-RELATED"/>
    <property type="match status" value="1"/>
</dbReference>
<evidence type="ECO:0000256" key="3">
    <source>
        <dbReference type="ARBA" id="ARBA00022801"/>
    </source>
</evidence>
<evidence type="ECO:0000256" key="1">
    <source>
        <dbReference type="ARBA" id="ARBA00001946"/>
    </source>
</evidence>
<evidence type="ECO:0000256" key="2">
    <source>
        <dbReference type="ARBA" id="ARBA00005582"/>
    </source>
</evidence>
<gene>
    <name evidence="6" type="ORF">CLV43_1011098</name>
</gene>
<organism evidence="6 7">
    <name type="scientific">Umezawaea tangerina</name>
    <dbReference type="NCBI Taxonomy" id="84725"/>
    <lineage>
        <taxon>Bacteria</taxon>
        <taxon>Bacillati</taxon>
        <taxon>Actinomycetota</taxon>
        <taxon>Actinomycetes</taxon>
        <taxon>Pseudonocardiales</taxon>
        <taxon>Pseudonocardiaceae</taxon>
        <taxon>Umezawaea</taxon>
    </lineage>
</organism>
<dbReference type="Proteomes" id="UP000239494">
    <property type="component" value="Unassembled WGS sequence"/>
</dbReference>
<dbReference type="Gene3D" id="3.90.79.10">
    <property type="entry name" value="Nucleoside Triphosphate Pyrophosphohydrolase"/>
    <property type="match status" value="1"/>
</dbReference>
<dbReference type="OrthoDB" id="9801098at2"/>
<dbReference type="InterPro" id="IPR020084">
    <property type="entry name" value="NUDIX_hydrolase_CS"/>
</dbReference>
<sequence>MTAPVIPVVGLVHVREHRLLVVRSHAKGAFYLPGGKLEPGETPVQALHREVMEELGVGLRDVAEHKRYLEPAYGEGPDTLVDMACFTGDLAGTPSPSGEIAELRFVTAAEYAAHPETAPAIHRLLADLVDERLVS</sequence>
<keyword evidence="3 4" id="KW-0378">Hydrolase</keyword>
<dbReference type="PRINTS" id="PR00502">
    <property type="entry name" value="NUDIXFAMILY"/>
</dbReference>
<accession>A0A2T0TMF8</accession>
<comment type="cofactor">
    <cofactor evidence="1">
        <name>Mg(2+)</name>
        <dbReference type="ChEBI" id="CHEBI:18420"/>
    </cofactor>
</comment>
<dbReference type="EMBL" id="PVTF01000001">
    <property type="protein sequence ID" value="PRY46817.1"/>
    <property type="molecule type" value="Genomic_DNA"/>
</dbReference>
<feature type="domain" description="Nudix hydrolase" evidence="5">
    <location>
        <begin position="4"/>
        <end position="130"/>
    </location>
</feature>
<dbReference type="InterPro" id="IPR020476">
    <property type="entry name" value="Nudix_hydrolase"/>
</dbReference>
<dbReference type="PANTHER" id="PTHR43046">
    <property type="entry name" value="GDP-MANNOSE MANNOSYL HYDROLASE"/>
    <property type="match status" value="1"/>
</dbReference>
<protein>
    <submittedName>
        <fullName evidence="6">NUDIX domain-containing protein</fullName>
    </submittedName>
</protein>
<name>A0A2T0TMF8_9PSEU</name>
<dbReference type="RefSeq" id="WP_106185770.1">
    <property type="nucleotide sequence ID" value="NZ_PVTF01000001.1"/>
</dbReference>
<reference evidence="6 7" key="1">
    <citation type="submission" date="2018-03" db="EMBL/GenBank/DDBJ databases">
        <title>Genomic Encyclopedia of Archaeal and Bacterial Type Strains, Phase II (KMG-II): from individual species to whole genera.</title>
        <authorList>
            <person name="Goeker M."/>
        </authorList>
    </citation>
    <scope>NUCLEOTIDE SEQUENCE [LARGE SCALE GENOMIC DNA]</scope>
    <source>
        <strain evidence="6 7">DSM 44720</strain>
    </source>
</reference>
<keyword evidence="7" id="KW-1185">Reference proteome</keyword>
<comment type="caution">
    <text evidence="6">The sequence shown here is derived from an EMBL/GenBank/DDBJ whole genome shotgun (WGS) entry which is preliminary data.</text>
</comment>
<evidence type="ECO:0000313" key="7">
    <source>
        <dbReference type="Proteomes" id="UP000239494"/>
    </source>
</evidence>
<evidence type="ECO:0000313" key="6">
    <source>
        <dbReference type="EMBL" id="PRY46817.1"/>
    </source>
</evidence>
<dbReference type="Pfam" id="PF00293">
    <property type="entry name" value="NUDIX"/>
    <property type="match status" value="1"/>
</dbReference>
<dbReference type="PROSITE" id="PS00893">
    <property type="entry name" value="NUDIX_BOX"/>
    <property type="match status" value="1"/>
</dbReference>
<dbReference type="SUPFAM" id="SSF55811">
    <property type="entry name" value="Nudix"/>
    <property type="match status" value="1"/>
</dbReference>
<evidence type="ECO:0000259" key="5">
    <source>
        <dbReference type="PROSITE" id="PS51462"/>
    </source>
</evidence>
<dbReference type="PROSITE" id="PS51462">
    <property type="entry name" value="NUDIX"/>
    <property type="match status" value="1"/>
</dbReference>
<dbReference type="GO" id="GO:0016787">
    <property type="term" value="F:hydrolase activity"/>
    <property type="evidence" value="ECO:0007669"/>
    <property type="project" value="UniProtKB-KW"/>
</dbReference>
<evidence type="ECO:0000256" key="4">
    <source>
        <dbReference type="RuleBase" id="RU003476"/>
    </source>
</evidence>
<comment type="similarity">
    <text evidence="2 4">Belongs to the Nudix hydrolase family.</text>
</comment>
<dbReference type="InterPro" id="IPR015797">
    <property type="entry name" value="NUDIX_hydrolase-like_dom_sf"/>
</dbReference>
<dbReference type="InterPro" id="IPR000086">
    <property type="entry name" value="NUDIX_hydrolase_dom"/>
</dbReference>